<evidence type="ECO:0000256" key="1">
    <source>
        <dbReference type="ARBA" id="ARBA00009861"/>
    </source>
</evidence>
<protein>
    <submittedName>
        <fullName evidence="5">Uncharacterized protein</fullName>
    </submittedName>
</protein>
<dbReference type="InterPro" id="IPR023213">
    <property type="entry name" value="CAT-like_dom_sf"/>
</dbReference>
<name>A0AAP0I0S3_9MAGN</name>
<dbReference type="Gene3D" id="3.30.559.10">
    <property type="entry name" value="Chloramphenicol acetyltransferase-like domain"/>
    <property type="match status" value="1"/>
</dbReference>
<dbReference type="AlphaFoldDB" id="A0AAP0I0S3"/>
<evidence type="ECO:0000313" key="6">
    <source>
        <dbReference type="Proteomes" id="UP001419268"/>
    </source>
</evidence>
<sequence length="185" mass="21508">MSRPPPRPRSLALLRQGESEGMLKGWLGGTRFTVIRSIFTLLKVVCLYIFLSLVSNVVTKRFIFDASNIARVREKVVVESPTRDKAISAITWKRFIELDQSRLWTTTTDRKHPYSALYTVNLRMRRAHAAPPLQKHGFWNMSWKKKTDENSQNAVWDAIGYPLENDECHIKINIKIHKSYLYEST</sequence>
<gene>
    <name evidence="5" type="ORF">Scep_022171</name>
</gene>
<keyword evidence="6" id="KW-1185">Reference proteome</keyword>
<evidence type="ECO:0000256" key="2">
    <source>
        <dbReference type="ARBA" id="ARBA00022679"/>
    </source>
</evidence>
<keyword evidence="3" id="KW-0012">Acyltransferase</keyword>
<dbReference type="GO" id="GO:0016746">
    <property type="term" value="F:acyltransferase activity"/>
    <property type="evidence" value="ECO:0007669"/>
    <property type="project" value="UniProtKB-KW"/>
</dbReference>
<dbReference type="PANTHER" id="PTHR31623:SF25">
    <property type="entry name" value="VINORINE SYNTHASE-LIKE"/>
    <property type="match status" value="1"/>
</dbReference>
<feature type="transmembrane region" description="Helical" evidence="4">
    <location>
        <begin position="34"/>
        <end position="54"/>
    </location>
</feature>
<keyword evidence="4" id="KW-0472">Membrane</keyword>
<comment type="caution">
    <text evidence="5">The sequence shown here is derived from an EMBL/GenBank/DDBJ whole genome shotgun (WGS) entry which is preliminary data.</text>
</comment>
<dbReference type="EMBL" id="JBBNAG010000009">
    <property type="protein sequence ID" value="KAK9105327.1"/>
    <property type="molecule type" value="Genomic_DNA"/>
</dbReference>
<reference evidence="5 6" key="1">
    <citation type="submission" date="2024-01" db="EMBL/GenBank/DDBJ databases">
        <title>Genome assemblies of Stephania.</title>
        <authorList>
            <person name="Yang L."/>
        </authorList>
    </citation>
    <scope>NUCLEOTIDE SEQUENCE [LARGE SCALE GENOMIC DNA]</scope>
    <source>
        <strain evidence="5">JXDWG</strain>
        <tissue evidence="5">Leaf</tissue>
    </source>
</reference>
<keyword evidence="4" id="KW-0812">Transmembrane</keyword>
<evidence type="ECO:0000256" key="3">
    <source>
        <dbReference type="ARBA" id="ARBA00023315"/>
    </source>
</evidence>
<organism evidence="5 6">
    <name type="scientific">Stephania cephalantha</name>
    <dbReference type="NCBI Taxonomy" id="152367"/>
    <lineage>
        <taxon>Eukaryota</taxon>
        <taxon>Viridiplantae</taxon>
        <taxon>Streptophyta</taxon>
        <taxon>Embryophyta</taxon>
        <taxon>Tracheophyta</taxon>
        <taxon>Spermatophyta</taxon>
        <taxon>Magnoliopsida</taxon>
        <taxon>Ranunculales</taxon>
        <taxon>Menispermaceae</taxon>
        <taxon>Menispermoideae</taxon>
        <taxon>Cissampelideae</taxon>
        <taxon>Stephania</taxon>
    </lineage>
</organism>
<dbReference type="Proteomes" id="UP001419268">
    <property type="component" value="Unassembled WGS sequence"/>
</dbReference>
<accession>A0AAP0I0S3</accession>
<evidence type="ECO:0000313" key="5">
    <source>
        <dbReference type="EMBL" id="KAK9105327.1"/>
    </source>
</evidence>
<comment type="similarity">
    <text evidence="1">Belongs to the plant acyltransferase family.</text>
</comment>
<proteinExistence type="inferred from homology"/>
<keyword evidence="4" id="KW-1133">Transmembrane helix</keyword>
<evidence type="ECO:0000256" key="4">
    <source>
        <dbReference type="SAM" id="Phobius"/>
    </source>
</evidence>
<keyword evidence="2" id="KW-0808">Transferase</keyword>
<dbReference type="PANTHER" id="PTHR31623">
    <property type="entry name" value="F21J9.9"/>
    <property type="match status" value="1"/>
</dbReference>